<proteinExistence type="predicted"/>
<keyword evidence="2" id="KW-0812">Transmembrane</keyword>
<dbReference type="Proteomes" id="UP000289952">
    <property type="component" value="Chromosome"/>
</dbReference>
<evidence type="ECO:0000313" key="4">
    <source>
        <dbReference type="Proteomes" id="UP000289952"/>
    </source>
</evidence>
<dbReference type="OrthoDB" id="401237at2"/>
<keyword evidence="4" id="KW-1185">Reference proteome</keyword>
<evidence type="ECO:0000256" key="2">
    <source>
        <dbReference type="SAM" id="Phobius"/>
    </source>
</evidence>
<organism evidence="3 4">
    <name type="scientific">Mycoplasmopsis bovirhinis</name>
    <dbReference type="NCBI Taxonomy" id="29553"/>
    <lineage>
        <taxon>Bacteria</taxon>
        <taxon>Bacillati</taxon>
        <taxon>Mycoplasmatota</taxon>
        <taxon>Mycoplasmoidales</taxon>
        <taxon>Metamycoplasmataceae</taxon>
        <taxon>Mycoplasmopsis</taxon>
    </lineage>
</organism>
<keyword evidence="2" id="KW-1133">Transmembrane helix</keyword>
<feature type="transmembrane region" description="Helical" evidence="2">
    <location>
        <begin position="217"/>
        <end position="234"/>
    </location>
</feature>
<keyword evidence="2" id="KW-0472">Membrane</keyword>
<dbReference type="RefSeq" id="WP_129621851.1">
    <property type="nucleotide sequence ID" value="NZ_LR214972.1"/>
</dbReference>
<dbReference type="AlphaFoldDB" id="A0A449AF98"/>
<evidence type="ECO:0000313" key="3">
    <source>
        <dbReference type="EMBL" id="VEU63653.1"/>
    </source>
</evidence>
<reference evidence="3 4" key="1">
    <citation type="submission" date="2019-01" db="EMBL/GenBank/DDBJ databases">
        <authorList>
            <consortium name="Pathogen Informatics"/>
        </authorList>
    </citation>
    <scope>NUCLEOTIDE SEQUENCE [LARGE SCALE GENOMIC DNA]</scope>
    <source>
        <strain evidence="3 4">NCTC10118</strain>
    </source>
</reference>
<gene>
    <name evidence="3" type="ORF">NCTC10118_00706</name>
</gene>
<accession>A0A449AF98</accession>
<protein>
    <submittedName>
        <fullName evidence="3">Uncharacterized protein</fullName>
    </submittedName>
</protein>
<keyword evidence="1" id="KW-0175">Coiled coil</keyword>
<evidence type="ECO:0000256" key="1">
    <source>
        <dbReference type="SAM" id="Coils"/>
    </source>
</evidence>
<name>A0A449AF98_9BACT</name>
<dbReference type="EMBL" id="LR214972">
    <property type="protein sequence ID" value="VEU63653.1"/>
    <property type="molecule type" value="Genomic_DNA"/>
</dbReference>
<sequence>MNFKKALISNLDIIQVANFGAVTSVATNTQRIQESNISEQSQTNLVNNVLLTVQTTLKDYDHINDLSQTKNTEKNHKIKHTFLTKVTDNLDLEKSNKLLTNKHVKSFLKKSNLVEKYNNELVKISKEVKTTKVAKELQKAPERLLTQYNTYINNDPGTSKVIHILLEKYQKLFKVKSELQTKLFEEKQINRNIQVAIVTLSALAVFSSFIAFFVPPLAFAAASAGALAILLSAIKEYRKIKINAIKKQLELLGKLEKGNFNDVITDTAKLGLDLAVSMIQLAGKKQIANSIFAKTLSKGFSYFSFGYDFLGLVKNSVQLDGDEQELKNLLSEAKQIELMRKNYNDQWVNFKKLNKVVVVSETRQNYAYKSGGTGGTNVFFKRLIDGKIFSRKEMLSMSKYELESYTLIKVRRTVTKNNLRYSYEYLRSKHSNKLLEDNLG</sequence>
<feature type="coiled-coil region" evidence="1">
    <location>
        <begin position="319"/>
        <end position="346"/>
    </location>
</feature>